<evidence type="ECO:0000256" key="4">
    <source>
        <dbReference type="ARBA" id="ARBA00022692"/>
    </source>
</evidence>
<evidence type="ECO:0000256" key="10">
    <source>
        <dbReference type="SAM" id="Phobius"/>
    </source>
</evidence>
<evidence type="ECO:0000313" key="11">
    <source>
        <dbReference type="EMBL" id="WPO56494.1"/>
    </source>
</evidence>
<keyword evidence="7 10" id="KW-0472">Membrane</keyword>
<dbReference type="GO" id="GO:0005549">
    <property type="term" value="F:odorant binding"/>
    <property type="evidence" value="ECO:0007669"/>
    <property type="project" value="InterPro"/>
</dbReference>
<keyword evidence="2" id="KW-1003">Cell membrane</keyword>
<evidence type="ECO:0000256" key="5">
    <source>
        <dbReference type="ARBA" id="ARBA00022725"/>
    </source>
</evidence>
<dbReference type="PANTHER" id="PTHR21137:SF35">
    <property type="entry name" value="ODORANT RECEPTOR 19A-RELATED"/>
    <property type="match status" value="1"/>
</dbReference>
<sequence length="316" mass="35903">MLKIFSVVSNKKLIRKMNKNMIQICEEYEEPGMMEVKYRMIKINVVAYFVTVYVSAACFVFEGIRKFYEGSHFVTVVTYYPSFEDNSLGATAFRIFTTIILFVLMITMIVSVDSFTMTYLIMFKYKFITLRRYFEKLTVEFHKKNDAGNSNVAAKELTNGLVNGIVMHKALLRMAGDIDQAFGTVIALQLCQSSGSAVSLLLQIARANQLTFVACIKIIFFAAALFFLLGLFLCNAGEITYQASLLSDSIFYCGWHACAPQPRTKRNVRQLVLTSCAQSQRPLIMKAFNMIQLSYGTFLQVLRGTYSVFAMFYAQE</sequence>
<keyword evidence="6 10" id="KW-1133">Transmembrane helix</keyword>
<dbReference type="AlphaFoldDB" id="A0AAU0QLS5"/>
<dbReference type="GO" id="GO:0004984">
    <property type="term" value="F:olfactory receptor activity"/>
    <property type="evidence" value="ECO:0007669"/>
    <property type="project" value="InterPro"/>
</dbReference>
<feature type="transmembrane region" description="Helical" evidence="10">
    <location>
        <begin position="95"/>
        <end position="122"/>
    </location>
</feature>
<keyword evidence="8 11" id="KW-0675">Receptor</keyword>
<dbReference type="InterPro" id="IPR004117">
    <property type="entry name" value="7tm6_olfct_rcpt"/>
</dbReference>
<feature type="transmembrane region" description="Helical" evidence="10">
    <location>
        <begin position="210"/>
        <end position="233"/>
    </location>
</feature>
<dbReference type="GO" id="GO:0007165">
    <property type="term" value="P:signal transduction"/>
    <property type="evidence" value="ECO:0007669"/>
    <property type="project" value="UniProtKB-KW"/>
</dbReference>
<evidence type="ECO:0000256" key="9">
    <source>
        <dbReference type="ARBA" id="ARBA00023224"/>
    </source>
</evidence>
<dbReference type="PANTHER" id="PTHR21137">
    <property type="entry name" value="ODORANT RECEPTOR"/>
    <property type="match status" value="1"/>
</dbReference>
<dbReference type="Pfam" id="PF02949">
    <property type="entry name" value="7tm_6"/>
    <property type="match status" value="1"/>
</dbReference>
<protein>
    <submittedName>
        <fullName evidence="11">Odorant receptor</fullName>
    </submittedName>
</protein>
<organism evidence="11">
    <name type="scientific">Leucinodes orbonalis</name>
    <dbReference type="NCBI Taxonomy" id="711050"/>
    <lineage>
        <taxon>Eukaryota</taxon>
        <taxon>Metazoa</taxon>
        <taxon>Ecdysozoa</taxon>
        <taxon>Arthropoda</taxon>
        <taxon>Hexapoda</taxon>
        <taxon>Insecta</taxon>
        <taxon>Pterygota</taxon>
        <taxon>Neoptera</taxon>
        <taxon>Endopterygota</taxon>
        <taxon>Lepidoptera</taxon>
        <taxon>Glossata</taxon>
        <taxon>Ditrysia</taxon>
        <taxon>Pyraloidea</taxon>
        <taxon>Crambidae</taxon>
        <taxon>Spilomelinae</taxon>
        <taxon>Leucinodes</taxon>
    </lineage>
</organism>
<reference evidence="11" key="1">
    <citation type="submission" date="2023-05" db="EMBL/GenBank/DDBJ databases">
        <authorList>
            <person name="Pathak J."/>
            <person name="Thiruvengadam V."/>
            <person name="Gracy G.R."/>
            <person name="M M."/>
        </authorList>
    </citation>
    <scope>NUCLEOTIDE SEQUENCE</scope>
    <source>
        <tissue evidence="11">Head and antenna</tissue>
    </source>
</reference>
<evidence type="ECO:0000256" key="7">
    <source>
        <dbReference type="ARBA" id="ARBA00023136"/>
    </source>
</evidence>
<evidence type="ECO:0000256" key="6">
    <source>
        <dbReference type="ARBA" id="ARBA00022989"/>
    </source>
</evidence>
<evidence type="ECO:0000256" key="2">
    <source>
        <dbReference type="ARBA" id="ARBA00022475"/>
    </source>
</evidence>
<proteinExistence type="evidence at transcript level"/>
<evidence type="ECO:0000256" key="1">
    <source>
        <dbReference type="ARBA" id="ARBA00004651"/>
    </source>
</evidence>
<dbReference type="EMBL" id="OQ970387">
    <property type="protein sequence ID" value="WPO56494.1"/>
    <property type="molecule type" value="mRNA"/>
</dbReference>
<keyword evidence="5" id="KW-0552">Olfaction</keyword>
<evidence type="ECO:0000256" key="3">
    <source>
        <dbReference type="ARBA" id="ARBA00022606"/>
    </source>
</evidence>
<dbReference type="GO" id="GO:0005886">
    <property type="term" value="C:plasma membrane"/>
    <property type="evidence" value="ECO:0007669"/>
    <property type="project" value="UniProtKB-SubCell"/>
</dbReference>
<keyword evidence="4 10" id="KW-0812">Transmembrane</keyword>
<keyword evidence="9" id="KW-0807">Transducer</keyword>
<evidence type="ECO:0000256" key="8">
    <source>
        <dbReference type="ARBA" id="ARBA00023170"/>
    </source>
</evidence>
<keyword evidence="3" id="KW-0716">Sensory transduction</keyword>
<comment type="subcellular location">
    <subcellularLocation>
        <location evidence="1">Cell membrane</location>
        <topology evidence="1">Multi-pass membrane protein</topology>
    </subcellularLocation>
</comment>
<accession>A0AAU0QLS5</accession>
<feature type="transmembrane region" description="Helical" evidence="10">
    <location>
        <begin position="43"/>
        <end position="64"/>
    </location>
</feature>
<name>A0AAU0QLS5_9NEOP</name>